<dbReference type="AlphaFoldDB" id="A0A935JYY0"/>
<dbReference type="EMBL" id="JADJMS010000046">
    <property type="protein sequence ID" value="MBK7416566.1"/>
    <property type="molecule type" value="Genomic_DNA"/>
</dbReference>
<dbReference type="SUPFAM" id="SSF158682">
    <property type="entry name" value="TerB-like"/>
    <property type="match status" value="1"/>
</dbReference>
<reference evidence="2 3" key="1">
    <citation type="submission" date="2020-10" db="EMBL/GenBank/DDBJ databases">
        <title>Connecting structure to function with the recovery of over 1000 high-quality activated sludge metagenome-assembled genomes encoding full-length rRNA genes using long-read sequencing.</title>
        <authorList>
            <person name="Singleton C.M."/>
            <person name="Petriglieri F."/>
            <person name="Kristensen J.M."/>
            <person name="Kirkegaard R.H."/>
            <person name="Michaelsen T.Y."/>
            <person name="Andersen M.H."/>
            <person name="Karst S.M."/>
            <person name="Dueholm M.S."/>
            <person name="Nielsen P.H."/>
            <person name="Albertsen M."/>
        </authorList>
    </citation>
    <scope>NUCLEOTIDE SEQUENCE [LARGE SCALE GENOMIC DNA]</scope>
    <source>
        <strain evidence="2">EsbW_18-Q3-R4-48_BATAC.463</strain>
    </source>
</reference>
<evidence type="ECO:0000313" key="3">
    <source>
        <dbReference type="Proteomes" id="UP000739411"/>
    </source>
</evidence>
<name>A0A935JYY0_9RHOO</name>
<protein>
    <submittedName>
        <fullName evidence="2">TerB family tellurite resistance protein</fullName>
    </submittedName>
</protein>
<comment type="caution">
    <text evidence="2">The sequence shown here is derived from an EMBL/GenBank/DDBJ whole genome shotgun (WGS) entry which is preliminary data.</text>
</comment>
<dbReference type="InterPro" id="IPR007791">
    <property type="entry name" value="DjlA_N"/>
</dbReference>
<feature type="domain" description="Co-chaperone DjlA N-terminal" evidence="1">
    <location>
        <begin position="2"/>
        <end position="101"/>
    </location>
</feature>
<dbReference type="Gene3D" id="1.10.3680.10">
    <property type="entry name" value="TerB-like"/>
    <property type="match status" value="1"/>
</dbReference>
<dbReference type="Pfam" id="PF05099">
    <property type="entry name" value="TerB"/>
    <property type="match status" value="1"/>
</dbReference>
<dbReference type="InterPro" id="IPR029024">
    <property type="entry name" value="TerB-like"/>
</dbReference>
<evidence type="ECO:0000259" key="1">
    <source>
        <dbReference type="Pfam" id="PF05099"/>
    </source>
</evidence>
<gene>
    <name evidence="2" type="ORF">IPJ38_17210</name>
</gene>
<dbReference type="Proteomes" id="UP000739411">
    <property type="component" value="Unassembled WGS sequence"/>
</dbReference>
<accession>A0A935JYY0</accession>
<evidence type="ECO:0000313" key="2">
    <source>
        <dbReference type="EMBL" id="MBK7416566.1"/>
    </source>
</evidence>
<proteinExistence type="predicted"/>
<organism evidence="2 3">
    <name type="scientific">Candidatus Dechloromonas phosphorivorans</name>
    <dbReference type="NCBI Taxonomy" id="2899244"/>
    <lineage>
        <taxon>Bacteria</taxon>
        <taxon>Pseudomonadati</taxon>
        <taxon>Pseudomonadota</taxon>
        <taxon>Betaproteobacteria</taxon>
        <taxon>Rhodocyclales</taxon>
        <taxon>Azonexaceae</taxon>
        <taxon>Dechloromonas</taxon>
    </lineage>
</organism>
<dbReference type="CDD" id="cd07177">
    <property type="entry name" value="terB_like"/>
    <property type="match status" value="1"/>
</dbReference>
<sequence>MADGTVDRSETQLLERQETIRRLGLDHEQFDKIFYEFSEDMLTKAQRLSSGGLELDAKSINKLLDEIRDPALQKKILRMMLDIVNADRRLTAGEASLIAQALGNWDLDLCEVSDSSIPCHRSPSRAQHSSPPA</sequence>